<organism evidence="5 6">
    <name type="scientific">Paenibacillus glycinis</name>
    <dbReference type="NCBI Taxonomy" id="2697035"/>
    <lineage>
        <taxon>Bacteria</taxon>
        <taxon>Bacillati</taxon>
        <taxon>Bacillota</taxon>
        <taxon>Bacilli</taxon>
        <taxon>Bacillales</taxon>
        <taxon>Paenibacillaceae</taxon>
        <taxon>Paenibacillus</taxon>
    </lineage>
</organism>
<reference evidence="5 6" key="1">
    <citation type="submission" date="2020-01" db="EMBL/GenBank/DDBJ databases">
        <title>Paenibacillus soybeanensis sp. nov. isolated from the nodules of soybean (Glycine max(L.) Merr).</title>
        <authorList>
            <person name="Wang H."/>
        </authorList>
    </citation>
    <scope>NUCLEOTIDE SEQUENCE [LARGE SCALE GENOMIC DNA]</scope>
    <source>
        <strain evidence="5 6">T1</strain>
    </source>
</reference>
<name>A0ABW9XMY7_9BACL</name>
<dbReference type="PANTHER" id="PTHR30404:SF0">
    <property type="entry name" value="N-ACETYLMURAMOYL-L-ALANINE AMIDASE AMIC"/>
    <property type="match status" value="1"/>
</dbReference>
<evidence type="ECO:0000256" key="3">
    <source>
        <dbReference type="SAM" id="MobiDB-lite"/>
    </source>
</evidence>
<feature type="domain" description="SH3b" evidence="4">
    <location>
        <begin position="34"/>
        <end position="95"/>
    </location>
</feature>
<evidence type="ECO:0000256" key="2">
    <source>
        <dbReference type="ARBA" id="ARBA00023316"/>
    </source>
</evidence>
<comment type="caution">
    <text evidence="5">The sequence shown here is derived from an EMBL/GenBank/DDBJ whole genome shotgun (WGS) entry which is preliminary data.</text>
</comment>
<dbReference type="InterPro" id="IPR050695">
    <property type="entry name" value="N-acetylmuramoyl_amidase_3"/>
</dbReference>
<sequence length="370" mass="39000">MRTKLLGLALILVVIVGSLGLRSNDASATTKLPYQAKVITAALNIRSEPSLQASVVGQLKAGDVVSVTEEDDDGWVLIKKNKVSGYAAGYLLRKQDDSGQTAGSSSTSTGGKVSTSPGSTATVTADSLRIRSGPGTSYKTIGSLTQGEQVTVTGSQSDWLKIRTSGNVAGWVAKEYVDKGASQQHSSGGTGIRGKLVVVDAGHGGSDPGMIGTTYDTKEKELTLSTAQYLKQELTRLGAKVVMTRTTDVKPELSERVQVSESNHADAFVSIHYNSSVKKTSGTLTFFYSDKKDRPLASAVEAELSKSGIGLRSNGLSFGDLYVLRENATVATLVELGFLSNQKDESIVRGSAYQRKAAAAIARGVADYFD</sequence>
<gene>
    <name evidence="5" type="ORF">GT019_08960</name>
</gene>
<protein>
    <submittedName>
        <fullName evidence="5">SH3 domain-containing protein</fullName>
    </submittedName>
</protein>
<dbReference type="SMART" id="SM00287">
    <property type="entry name" value="SH3b"/>
    <property type="match status" value="2"/>
</dbReference>
<evidence type="ECO:0000313" key="6">
    <source>
        <dbReference type="Proteomes" id="UP000665561"/>
    </source>
</evidence>
<accession>A0ABW9XMY7</accession>
<dbReference type="PROSITE" id="PS51781">
    <property type="entry name" value="SH3B"/>
    <property type="match status" value="2"/>
</dbReference>
<keyword evidence="1" id="KW-0378">Hydrolase</keyword>
<feature type="region of interest" description="Disordered" evidence="3">
    <location>
        <begin position="96"/>
        <end position="126"/>
    </location>
</feature>
<dbReference type="PANTHER" id="PTHR30404">
    <property type="entry name" value="N-ACETYLMURAMOYL-L-ALANINE AMIDASE"/>
    <property type="match status" value="1"/>
</dbReference>
<dbReference type="CDD" id="cd02696">
    <property type="entry name" value="MurNAc-LAA"/>
    <property type="match status" value="1"/>
</dbReference>
<dbReference type="InterPro" id="IPR003646">
    <property type="entry name" value="SH3-like_bac-type"/>
</dbReference>
<feature type="domain" description="SH3b" evidence="4">
    <location>
        <begin position="118"/>
        <end position="181"/>
    </location>
</feature>
<dbReference type="Pfam" id="PF01520">
    <property type="entry name" value="Amidase_3"/>
    <property type="match status" value="1"/>
</dbReference>
<dbReference type="SUPFAM" id="SSF53187">
    <property type="entry name" value="Zn-dependent exopeptidases"/>
    <property type="match status" value="1"/>
</dbReference>
<dbReference type="InterPro" id="IPR002508">
    <property type="entry name" value="MurNAc-LAA_cat"/>
</dbReference>
<keyword evidence="2" id="KW-0961">Cell wall biogenesis/degradation</keyword>
<dbReference type="Pfam" id="PF08239">
    <property type="entry name" value="SH3_3"/>
    <property type="match status" value="2"/>
</dbReference>
<dbReference type="SMART" id="SM00646">
    <property type="entry name" value="Ami_3"/>
    <property type="match status" value="1"/>
</dbReference>
<evidence type="ECO:0000256" key="1">
    <source>
        <dbReference type="ARBA" id="ARBA00022801"/>
    </source>
</evidence>
<dbReference type="Gene3D" id="2.30.30.40">
    <property type="entry name" value="SH3 Domains"/>
    <property type="match status" value="2"/>
</dbReference>
<dbReference type="Gene3D" id="3.40.630.40">
    <property type="entry name" value="Zn-dependent exopeptidases"/>
    <property type="match status" value="1"/>
</dbReference>
<proteinExistence type="predicted"/>
<keyword evidence="6" id="KW-1185">Reference proteome</keyword>
<feature type="compositionally biased region" description="Low complexity" evidence="3">
    <location>
        <begin position="98"/>
        <end position="120"/>
    </location>
</feature>
<evidence type="ECO:0000259" key="4">
    <source>
        <dbReference type="PROSITE" id="PS51781"/>
    </source>
</evidence>
<dbReference type="Proteomes" id="UP000665561">
    <property type="component" value="Unassembled WGS sequence"/>
</dbReference>
<evidence type="ECO:0000313" key="5">
    <source>
        <dbReference type="EMBL" id="NBD24000.1"/>
    </source>
</evidence>
<dbReference type="RefSeq" id="WP_161742760.1">
    <property type="nucleotide sequence ID" value="NZ_JAAAMV010000003.1"/>
</dbReference>
<dbReference type="EMBL" id="JAAAMV010000003">
    <property type="protein sequence ID" value="NBD24000.1"/>
    <property type="molecule type" value="Genomic_DNA"/>
</dbReference>